<evidence type="ECO:0000313" key="3">
    <source>
        <dbReference type="Proteomes" id="UP000499080"/>
    </source>
</evidence>
<dbReference type="AlphaFoldDB" id="A0A4Y2CAX1"/>
<keyword evidence="3" id="KW-1185">Reference proteome</keyword>
<dbReference type="PANTHER" id="PTHR19303">
    <property type="entry name" value="TRANSPOSON"/>
    <property type="match status" value="1"/>
</dbReference>
<dbReference type="GO" id="GO:0005634">
    <property type="term" value="C:nucleus"/>
    <property type="evidence" value="ECO:0007669"/>
    <property type="project" value="TreeGrafter"/>
</dbReference>
<organism evidence="2 3">
    <name type="scientific">Araneus ventricosus</name>
    <name type="common">Orbweaver spider</name>
    <name type="synonym">Epeira ventricosa</name>
    <dbReference type="NCBI Taxonomy" id="182803"/>
    <lineage>
        <taxon>Eukaryota</taxon>
        <taxon>Metazoa</taxon>
        <taxon>Ecdysozoa</taxon>
        <taxon>Arthropoda</taxon>
        <taxon>Chelicerata</taxon>
        <taxon>Arachnida</taxon>
        <taxon>Araneae</taxon>
        <taxon>Araneomorphae</taxon>
        <taxon>Entelegynae</taxon>
        <taxon>Araneoidea</taxon>
        <taxon>Araneidae</taxon>
        <taxon>Araneus</taxon>
    </lineage>
</organism>
<feature type="domain" description="DDE-1" evidence="1">
    <location>
        <begin position="34"/>
        <end position="97"/>
    </location>
</feature>
<name>A0A4Y2CAX1_ARAVE</name>
<reference evidence="2 3" key="1">
    <citation type="journal article" date="2019" name="Sci. Rep.">
        <title>Orb-weaving spider Araneus ventricosus genome elucidates the spidroin gene catalogue.</title>
        <authorList>
            <person name="Kono N."/>
            <person name="Nakamura H."/>
            <person name="Ohtoshi R."/>
            <person name="Moran D.A.P."/>
            <person name="Shinohara A."/>
            <person name="Yoshida Y."/>
            <person name="Fujiwara M."/>
            <person name="Mori M."/>
            <person name="Tomita M."/>
            <person name="Arakawa K."/>
        </authorList>
    </citation>
    <scope>NUCLEOTIDE SEQUENCE [LARGE SCALE GENOMIC DNA]</scope>
</reference>
<dbReference type="Pfam" id="PF03184">
    <property type="entry name" value="DDE_1"/>
    <property type="match status" value="1"/>
</dbReference>
<dbReference type="Proteomes" id="UP000499080">
    <property type="component" value="Unassembled WGS sequence"/>
</dbReference>
<proteinExistence type="predicted"/>
<dbReference type="InterPro" id="IPR004875">
    <property type="entry name" value="DDE_SF_endonuclease_dom"/>
</dbReference>
<dbReference type="InterPro" id="IPR050863">
    <property type="entry name" value="CenT-Element_Derived"/>
</dbReference>
<evidence type="ECO:0000313" key="2">
    <source>
        <dbReference type="EMBL" id="GBM00948.1"/>
    </source>
</evidence>
<protein>
    <recommendedName>
        <fullName evidence="1">DDE-1 domain-containing protein</fullName>
    </recommendedName>
</protein>
<dbReference type="OrthoDB" id="6436717at2759"/>
<accession>A0A4Y2CAX1</accession>
<comment type="caution">
    <text evidence="2">The sequence shown here is derived from an EMBL/GenBank/DDBJ whole genome shotgun (WGS) entry which is preliminary data.</text>
</comment>
<dbReference type="PANTHER" id="PTHR19303:SF73">
    <property type="entry name" value="PROTEIN PDC2"/>
    <property type="match status" value="1"/>
</dbReference>
<gene>
    <name evidence="2" type="ORF">AVEN_151400_1</name>
</gene>
<dbReference type="EMBL" id="BGPR01000162">
    <property type="protein sequence ID" value="GBM00948.1"/>
    <property type="molecule type" value="Genomic_DNA"/>
</dbReference>
<dbReference type="GO" id="GO:0003677">
    <property type="term" value="F:DNA binding"/>
    <property type="evidence" value="ECO:0007669"/>
    <property type="project" value="TreeGrafter"/>
</dbReference>
<sequence length="103" mass="11841">MLFQGHKKASGRLLRKQLCLDDICHIQQLAAEVGQPNHKMLLLIDSCKAHVLNMPLKYINVVFLPANTTSLIQPCDQGIIRALKAYYRHEMRARILERFEGNE</sequence>
<evidence type="ECO:0000259" key="1">
    <source>
        <dbReference type="Pfam" id="PF03184"/>
    </source>
</evidence>